<dbReference type="AlphaFoldDB" id="A0AAD7DV12"/>
<name>A0AAD7DV12_9AGAR</name>
<evidence type="ECO:0000313" key="1">
    <source>
        <dbReference type="EMBL" id="KAJ7699810.1"/>
    </source>
</evidence>
<sequence>MQNHEMNTIDINAPEPGNARVWDALRTRITAALRSRTELTSFRQSVNFRVGDYMREFGYRVECFPPTAEDSSTKWDVCGRPRRQGSREILLGRVVIDPLVYANPQPVQDRLANGQLVLDLLARAVETDCVIRMAVEVRMEWEAQTLTPMCVERLLARSFPLGDDTAVLEDNIVGQFRERMVATRFCGLPGCNELLPAVGPACCPSHVNTPTLF</sequence>
<evidence type="ECO:0000313" key="2">
    <source>
        <dbReference type="Proteomes" id="UP001215598"/>
    </source>
</evidence>
<reference evidence="1" key="1">
    <citation type="submission" date="2023-03" db="EMBL/GenBank/DDBJ databases">
        <title>Massive genome expansion in bonnet fungi (Mycena s.s.) driven by repeated elements and novel gene families across ecological guilds.</title>
        <authorList>
            <consortium name="Lawrence Berkeley National Laboratory"/>
            <person name="Harder C.B."/>
            <person name="Miyauchi S."/>
            <person name="Viragh M."/>
            <person name="Kuo A."/>
            <person name="Thoen E."/>
            <person name="Andreopoulos B."/>
            <person name="Lu D."/>
            <person name="Skrede I."/>
            <person name="Drula E."/>
            <person name="Henrissat B."/>
            <person name="Morin E."/>
            <person name="Kohler A."/>
            <person name="Barry K."/>
            <person name="LaButti K."/>
            <person name="Morin E."/>
            <person name="Salamov A."/>
            <person name="Lipzen A."/>
            <person name="Mereny Z."/>
            <person name="Hegedus B."/>
            <person name="Baldrian P."/>
            <person name="Stursova M."/>
            <person name="Weitz H."/>
            <person name="Taylor A."/>
            <person name="Grigoriev I.V."/>
            <person name="Nagy L.G."/>
            <person name="Martin F."/>
            <person name="Kauserud H."/>
        </authorList>
    </citation>
    <scope>NUCLEOTIDE SEQUENCE</scope>
    <source>
        <strain evidence="1">CBHHK182m</strain>
    </source>
</reference>
<protein>
    <submittedName>
        <fullName evidence="1">Uncharacterized protein</fullName>
    </submittedName>
</protein>
<gene>
    <name evidence="1" type="ORF">B0H16DRAFT_1749265</name>
</gene>
<proteinExistence type="predicted"/>
<dbReference type="Proteomes" id="UP001215598">
    <property type="component" value="Unassembled WGS sequence"/>
</dbReference>
<comment type="caution">
    <text evidence="1">The sequence shown here is derived from an EMBL/GenBank/DDBJ whole genome shotgun (WGS) entry which is preliminary data.</text>
</comment>
<organism evidence="1 2">
    <name type="scientific">Mycena metata</name>
    <dbReference type="NCBI Taxonomy" id="1033252"/>
    <lineage>
        <taxon>Eukaryota</taxon>
        <taxon>Fungi</taxon>
        <taxon>Dikarya</taxon>
        <taxon>Basidiomycota</taxon>
        <taxon>Agaricomycotina</taxon>
        <taxon>Agaricomycetes</taxon>
        <taxon>Agaricomycetidae</taxon>
        <taxon>Agaricales</taxon>
        <taxon>Marasmiineae</taxon>
        <taxon>Mycenaceae</taxon>
        <taxon>Mycena</taxon>
    </lineage>
</organism>
<keyword evidence="2" id="KW-1185">Reference proteome</keyword>
<accession>A0AAD7DV12</accession>
<dbReference type="EMBL" id="JARKIB010000565">
    <property type="protein sequence ID" value="KAJ7699810.1"/>
    <property type="molecule type" value="Genomic_DNA"/>
</dbReference>